<comment type="subcellular location">
    <subcellularLocation>
        <location evidence="3">Cytoplasm</location>
    </subcellularLocation>
    <subcellularLocation>
        <location evidence="2">Membrane</location>
        <topology evidence="2">Multi-pass membrane protein</topology>
    </subcellularLocation>
    <subcellularLocation>
        <location evidence="1">Nucleus</location>
    </subcellularLocation>
</comment>
<dbReference type="Pfam" id="PF07084">
    <property type="entry name" value="Spot_14"/>
    <property type="match status" value="1"/>
</dbReference>
<dbReference type="PANTHER" id="PTHR23112:SF43">
    <property type="entry name" value="CYCLIC AMP RECEPTOR-LIKE PROTEIN A"/>
    <property type="match status" value="1"/>
</dbReference>
<accession>A0AA88SQY1</accession>
<dbReference type="InterPro" id="IPR022343">
    <property type="entry name" value="GCR1-cAMP_receptor"/>
</dbReference>
<reference evidence="16" key="1">
    <citation type="submission" date="2023-07" db="EMBL/GenBank/DDBJ databases">
        <title>Chromosome-level Genome Assembly of Striped Snakehead (Channa striata).</title>
        <authorList>
            <person name="Liu H."/>
        </authorList>
    </citation>
    <scope>NUCLEOTIDE SEQUENCE</scope>
    <source>
        <strain evidence="16">Gz</strain>
        <tissue evidence="16">Muscle</tissue>
    </source>
</reference>
<keyword evidence="5" id="KW-0963">Cytoplasm</keyword>
<evidence type="ECO:0000256" key="13">
    <source>
        <dbReference type="SAM" id="MobiDB-lite"/>
    </source>
</evidence>
<dbReference type="GO" id="GO:0005634">
    <property type="term" value="C:nucleus"/>
    <property type="evidence" value="ECO:0007669"/>
    <property type="project" value="UniProtKB-SubCell"/>
</dbReference>
<keyword evidence="7 14" id="KW-1133">Transmembrane helix</keyword>
<evidence type="ECO:0000256" key="14">
    <source>
        <dbReference type="SAM" id="Phobius"/>
    </source>
</evidence>
<feature type="transmembrane region" description="Helical" evidence="14">
    <location>
        <begin position="282"/>
        <end position="304"/>
    </location>
</feature>
<dbReference type="GO" id="GO:0005886">
    <property type="term" value="C:plasma membrane"/>
    <property type="evidence" value="ECO:0007669"/>
    <property type="project" value="TreeGrafter"/>
</dbReference>
<keyword evidence="12" id="KW-0539">Nucleus</keyword>
<evidence type="ECO:0000256" key="2">
    <source>
        <dbReference type="ARBA" id="ARBA00004141"/>
    </source>
</evidence>
<dbReference type="InterPro" id="IPR022340">
    <property type="entry name" value="GPCR_GCR1_put"/>
</dbReference>
<sequence length="498" mass="57507">MMMMQLSETPNQKNSLLNAMNRFLGAVNNMDQTIMVPSLLRDVPLDEDRELSSLKSDVDEGDMYSYYQLLKSIRRDIEWGVRCATVDERRKESMKITRMNSSASTSSSASSSSSEEEEDQEEDLEKQFQYHLTGLQGVLSKLTQQANSLTKRYKQESMSNDTRCVLFNTDSEDYRCVLILTVKRATGTFSLVGCLFMLFIIWLLRRYHSVAQKMILSLTVAAFFDSLAYVMGESHPQGSLCNFQAWWLTYFDWSALAWVCLITLNLYLNLVREMSTKRYEMLYHLMAWGVPLVMASLPLLKSYYGPAGAWCWITDEHVAWRFGIWYVPLFSLIFLMICCYARIICVANERMQSWLGTFNPERERRKVSLAEEIKPLKWYPSVYLLVSIFPLINRLHNAFHPQDPSFSLTLLHVLSAPLHGLANAFVFGLDRDWWRLLSPTGIQLALQSRLCDRTRIGEYHPGAVRYTQADLVDLCDDDDDDTNVLFYSPDMTLKDRGP</sequence>
<proteinExistence type="inferred from homology"/>
<keyword evidence="10" id="KW-0675">Receptor</keyword>
<dbReference type="InterPro" id="IPR009786">
    <property type="entry name" value="Spot_14"/>
</dbReference>
<dbReference type="GO" id="GO:0004930">
    <property type="term" value="F:G protein-coupled receptor activity"/>
    <property type="evidence" value="ECO:0007669"/>
    <property type="project" value="UniProtKB-KW"/>
</dbReference>
<keyword evidence="6 14" id="KW-0812">Transmembrane</keyword>
<feature type="transmembrane region" description="Helical" evidence="14">
    <location>
        <begin position="324"/>
        <end position="345"/>
    </location>
</feature>
<dbReference type="GO" id="GO:0007189">
    <property type="term" value="P:adenylate cyclase-activating G protein-coupled receptor signaling pathway"/>
    <property type="evidence" value="ECO:0007669"/>
    <property type="project" value="TreeGrafter"/>
</dbReference>
<evidence type="ECO:0000256" key="10">
    <source>
        <dbReference type="ARBA" id="ARBA00023170"/>
    </source>
</evidence>
<dbReference type="GO" id="GO:0007166">
    <property type="term" value="P:cell surface receptor signaling pathway"/>
    <property type="evidence" value="ECO:0007669"/>
    <property type="project" value="InterPro"/>
</dbReference>
<gene>
    <name evidence="16" type="ORF">Q5P01_013756</name>
</gene>
<feature type="transmembrane region" description="Helical" evidence="14">
    <location>
        <begin position="251"/>
        <end position="270"/>
    </location>
</feature>
<dbReference type="SUPFAM" id="SSF81321">
    <property type="entry name" value="Family A G protein-coupled receptor-like"/>
    <property type="match status" value="1"/>
</dbReference>
<name>A0AA88SQY1_CHASR</name>
<feature type="transmembrane region" description="Helical" evidence="14">
    <location>
        <begin position="215"/>
        <end position="231"/>
    </location>
</feature>
<evidence type="ECO:0000256" key="3">
    <source>
        <dbReference type="ARBA" id="ARBA00004496"/>
    </source>
</evidence>
<evidence type="ECO:0000259" key="15">
    <source>
        <dbReference type="PROSITE" id="PS50261"/>
    </source>
</evidence>
<protein>
    <recommendedName>
        <fullName evidence="15">G-protein coupled receptors family 2 profile 2 domain-containing protein</fullName>
    </recommendedName>
</protein>
<keyword evidence="9 14" id="KW-0472">Membrane</keyword>
<dbReference type="PROSITE" id="PS50261">
    <property type="entry name" value="G_PROTEIN_RECEP_F2_4"/>
    <property type="match status" value="1"/>
</dbReference>
<comment type="similarity">
    <text evidence="4">Belongs to the SPOT14 family.</text>
</comment>
<evidence type="ECO:0000256" key="5">
    <source>
        <dbReference type="ARBA" id="ARBA00022490"/>
    </source>
</evidence>
<dbReference type="PANTHER" id="PTHR23112">
    <property type="entry name" value="G PROTEIN-COUPLED RECEPTOR 157-RELATED"/>
    <property type="match status" value="1"/>
</dbReference>
<evidence type="ECO:0000313" key="17">
    <source>
        <dbReference type="Proteomes" id="UP001187415"/>
    </source>
</evidence>
<dbReference type="InterPro" id="IPR017981">
    <property type="entry name" value="GPCR_2-like_7TM"/>
</dbReference>
<dbReference type="Gene3D" id="1.20.1070.10">
    <property type="entry name" value="Rhodopsin 7-helix transmembrane proteins"/>
    <property type="match status" value="1"/>
</dbReference>
<evidence type="ECO:0000256" key="6">
    <source>
        <dbReference type="ARBA" id="ARBA00022692"/>
    </source>
</evidence>
<dbReference type="InterPro" id="IPR053719">
    <property type="entry name" value="Lipogen_MT_Stabilize_sf"/>
</dbReference>
<evidence type="ECO:0000256" key="1">
    <source>
        <dbReference type="ARBA" id="ARBA00004123"/>
    </source>
</evidence>
<dbReference type="Proteomes" id="UP001187415">
    <property type="component" value="Unassembled WGS sequence"/>
</dbReference>
<feature type="region of interest" description="Disordered" evidence="13">
    <location>
        <begin position="92"/>
        <end position="123"/>
    </location>
</feature>
<dbReference type="PRINTS" id="PR02000">
    <property type="entry name" value="GCR1PLANT"/>
</dbReference>
<dbReference type="Gene3D" id="6.10.140.1610">
    <property type="match status" value="1"/>
</dbReference>
<dbReference type="EMBL" id="JAUPFM010000010">
    <property type="protein sequence ID" value="KAK2840016.1"/>
    <property type="molecule type" value="Genomic_DNA"/>
</dbReference>
<keyword evidence="17" id="KW-1185">Reference proteome</keyword>
<dbReference type="AlphaFoldDB" id="A0AA88SQY1"/>
<evidence type="ECO:0000256" key="4">
    <source>
        <dbReference type="ARBA" id="ARBA00009488"/>
    </source>
</evidence>
<evidence type="ECO:0000256" key="12">
    <source>
        <dbReference type="ARBA" id="ARBA00023242"/>
    </source>
</evidence>
<keyword evidence="11" id="KW-0807">Transducer</keyword>
<feature type="compositionally biased region" description="Acidic residues" evidence="13">
    <location>
        <begin position="114"/>
        <end position="123"/>
    </location>
</feature>
<feature type="domain" description="G-protein coupled receptors family 2 profile 2" evidence="15">
    <location>
        <begin position="179"/>
        <end position="335"/>
    </location>
</feature>
<feature type="transmembrane region" description="Helical" evidence="14">
    <location>
        <begin position="185"/>
        <end position="203"/>
    </location>
</feature>
<evidence type="ECO:0000256" key="8">
    <source>
        <dbReference type="ARBA" id="ARBA00023040"/>
    </source>
</evidence>
<dbReference type="PRINTS" id="PR02001">
    <property type="entry name" value="GCR1CAMPR"/>
</dbReference>
<evidence type="ECO:0000256" key="11">
    <source>
        <dbReference type="ARBA" id="ARBA00023224"/>
    </source>
</evidence>
<keyword evidence="8" id="KW-0297">G-protein coupled receptor</keyword>
<organism evidence="16 17">
    <name type="scientific">Channa striata</name>
    <name type="common">Snakehead murrel</name>
    <name type="synonym">Ophicephalus striatus</name>
    <dbReference type="NCBI Taxonomy" id="64152"/>
    <lineage>
        <taxon>Eukaryota</taxon>
        <taxon>Metazoa</taxon>
        <taxon>Chordata</taxon>
        <taxon>Craniata</taxon>
        <taxon>Vertebrata</taxon>
        <taxon>Euteleostomi</taxon>
        <taxon>Actinopterygii</taxon>
        <taxon>Neopterygii</taxon>
        <taxon>Teleostei</taxon>
        <taxon>Neoteleostei</taxon>
        <taxon>Acanthomorphata</taxon>
        <taxon>Anabantaria</taxon>
        <taxon>Anabantiformes</taxon>
        <taxon>Channoidei</taxon>
        <taxon>Channidae</taxon>
        <taxon>Channa</taxon>
    </lineage>
</organism>
<dbReference type="Pfam" id="PF05462">
    <property type="entry name" value="Dicty_CAR"/>
    <property type="match status" value="1"/>
</dbReference>
<evidence type="ECO:0000256" key="7">
    <source>
        <dbReference type="ARBA" id="ARBA00022989"/>
    </source>
</evidence>
<evidence type="ECO:0000256" key="9">
    <source>
        <dbReference type="ARBA" id="ARBA00023136"/>
    </source>
</evidence>
<comment type="caution">
    <text evidence="16">The sequence shown here is derived from an EMBL/GenBank/DDBJ whole genome shotgun (WGS) entry which is preliminary data.</text>
</comment>
<evidence type="ECO:0000313" key="16">
    <source>
        <dbReference type="EMBL" id="KAK2840016.1"/>
    </source>
</evidence>
<feature type="compositionally biased region" description="Low complexity" evidence="13">
    <location>
        <begin position="101"/>
        <end position="113"/>
    </location>
</feature>
<dbReference type="GO" id="GO:0005737">
    <property type="term" value="C:cytoplasm"/>
    <property type="evidence" value="ECO:0007669"/>
    <property type="project" value="UniProtKB-SubCell"/>
</dbReference>